<proteinExistence type="predicted"/>
<dbReference type="OrthoDB" id="2253354at2759"/>
<evidence type="ECO:0000313" key="2">
    <source>
        <dbReference type="Proteomes" id="UP000000591"/>
    </source>
</evidence>
<dbReference type="GeneID" id="4619430"/>
<reference evidence="2" key="2">
    <citation type="journal article" date="2013" name="G3 (Bethesda)">
        <title>Genomes of Ashbya fungi isolated from insects reveal four mating-type loci, numerous translocations, lack of transposons, and distinct gene duplications.</title>
        <authorList>
            <person name="Dietrich F.S."/>
            <person name="Voegeli S."/>
            <person name="Kuo S."/>
            <person name="Philippsen P."/>
        </authorList>
    </citation>
    <scope>GENOME REANNOTATION</scope>
    <source>
        <strain evidence="2">ATCC 10895 / CBS 109.51 / FGSC 9923 / NRRL Y-1056</strain>
    </source>
</reference>
<sequence length="210" mass="23564">MYRRVCIPKLGLRWASTGMRNIAAPSKRPLYDSRYVLPMVLLVLVGSIAANRMDTERRISDMQQPYYAKIRILELLLARARAGDTAFDMSSELEIVDRVLERHKERSGRSNKCARRAVDEKPVVQEEESLDVLLNSIMRDLDSPVADAPAASEPAAYDGTIVTDREVLAREALREKESADFRADSGPRVIVQTPGEYVAAAEDTDVPRFL</sequence>
<keyword evidence="2" id="KW-1185">Reference proteome</keyword>
<dbReference type="InParanoid" id="Q75CL3"/>
<accession>Q75CL3</accession>
<dbReference type="Proteomes" id="UP000000591">
    <property type="component" value="Chromosome III"/>
</dbReference>
<reference evidence="1 2" key="1">
    <citation type="journal article" date="2004" name="Science">
        <title>The Ashbya gossypii genome as a tool for mapping the ancient Saccharomyces cerevisiae genome.</title>
        <authorList>
            <person name="Dietrich F.S."/>
            <person name="Voegeli S."/>
            <person name="Brachat S."/>
            <person name="Lerch A."/>
            <person name="Gates K."/>
            <person name="Steiner S."/>
            <person name="Mohr C."/>
            <person name="Pohlmann R."/>
            <person name="Luedi P."/>
            <person name="Choi S."/>
            <person name="Wing R.A."/>
            <person name="Flavier A."/>
            <person name="Gaffney T.D."/>
            <person name="Philippsen P."/>
        </authorList>
    </citation>
    <scope>NUCLEOTIDE SEQUENCE [LARGE SCALE GENOMIC DNA]</scope>
    <source>
        <strain evidence="2">ATCC 10895 / CBS 109.51 / FGSC 9923 / NRRL Y-1056</strain>
    </source>
</reference>
<dbReference type="EMBL" id="AE016816">
    <property type="protein sequence ID" value="AAS51134.1"/>
    <property type="molecule type" value="Genomic_DNA"/>
</dbReference>
<dbReference type="FunCoup" id="Q75CL3">
    <property type="interactions" value="84"/>
</dbReference>
<evidence type="ECO:0000313" key="1">
    <source>
        <dbReference type="EMBL" id="AAS51134.1"/>
    </source>
</evidence>
<name>Q75CL3_EREGS</name>
<dbReference type="KEGG" id="ago:AGOS_ACL094W"/>
<dbReference type="AlphaFoldDB" id="Q75CL3"/>
<organism evidence="1 2">
    <name type="scientific">Eremothecium gossypii (strain ATCC 10895 / CBS 109.51 / FGSC 9923 / NRRL Y-1056)</name>
    <name type="common">Yeast</name>
    <name type="synonym">Ashbya gossypii</name>
    <dbReference type="NCBI Taxonomy" id="284811"/>
    <lineage>
        <taxon>Eukaryota</taxon>
        <taxon>Fungi</taxon>
        <taxon>Dikarya</taxon>
        <taxon>Ascomycota</taxon>
        <taxon>Saccharomycotina</taxon>
        <taxon>Saccharomycetes</taxon>
        <taxon>Saccharomycetales</taxon>
        <taxon>Saccharomycetaceae</taxon>
        <taxon>Eremothecium</taxon>
    </lineage>
</organism>
<protein>
    <submittedName>
        <fullName evidence="1">ACL094Wp</fullName>
    </submittedName>
</protein>
<dbReference type="RefSeq" id="NP_983310.1">
    <property type="nucleotide sequence ID" value="NM_208663.1"/>
</dbReference>
<dbReference type="HOGENOM" id="CLU_071870_0_0_1"/>
<gene>
    <name evidence="1" type="ORF">AGOS_ACL094W</name>
</gene>